<keyword evidence="1" id="KW-1133">Transmembrane helix</keyword>
<sequence length="217" mass="23802">MKIQIFTFVLLLGQNSLFSKLLLTIKRSTLKVNQHPPNPQSPFQSHMADDTENLQVKKSPSISPSYVEVNCTSSSKIRRFSAGTEAGFALNLINRKLDDGLPMALFIESVKEGEEPVSFGPNSVLVCYGNGWKLQTVTEAEGGARASARVRRTAKHESSPLGLDDLRSTKALLPSVIGVQYIAKVLLAFFLLFVFGAAFTLALENLPRFIPFINSSI</sequence>
<organism evidence="3 4">
    <name type="scientific">Tagetes erecta</name>
    <name type="common">African marigold</name>
    <dbReference type="NCBI Taxonomy" id="13708"/>
    <lineage>
        <taxon>Eukaryota</taxon>
        <taxon>Viridiplantae</taxon>
        <taxon>Streptophyta</taxon>
        <taxon>Embryophyta</taxon>
        <taxon>Tracheophyta</taxon>
        <taxon>Spermatophyta</taxon>
        <taxon>Magnoliopsida</taxon>
        <taxon>eudicotyledons</taxon>
        <taxon>Gunneridae</taxon>
        <taxon>Pentapetalae</taxon>
        <taxon>asterids</taxon>
        <taxon>campanulids</taxon>
        <taxon>Asterales</taxon>
        <taxon>Asteraceae</taxon>
        <taxon>Asteroideae</taxon>
        <taxon>Heliantheae alliance</taxon>
        <taxon>Tageteae</taxon>
        <taxon>Tagetes</taxon>
    </lineage>
</organism>
<feature type="chain" id="PRO_5042147973" evidence="2">
    <location>
        <begin position="20"/>
        <end position="217"/>
    </location>
</feature>
<keyword evidence="4" id="KW-1185">Reference proteome</keyword>
<dbReference type="AlphaFoldDB" id="A0AAD8K020"/>
<gene>
    <name evidence="3" type="ORF">QVD17_32654</name>
</gene>
<keyword evidence="1" id="KW-0472">Membrane</keyword>
<keyword evidence="2" id="KW-0732">Signal</keyword>
<keyword evidence="1" id="KW-0812">Transmembrane</keyword>
<protein>
    <submittedName>
        <fullName evidence="3">Uncharacterized protein</fullName>
    </submittedName>
</protein>
<reference evidence="3" key="1">
    <citation type="journal article" date="2023" name="bioRxiv">
        <title>Improved chromosome-level genome assembly for marigold (Tagetes erecta).</title>
        <authorList>
            <person name="Jiang F."/>
            <person name="Yuan L."/>
            <person name="Wang S."/>
            <person name="Wang H."/>
            <person name="Xu D."/>
            <person name="Wang A."/>
            <person name="Fan W."/>
        </authorList>
    </citation>
    <scope>NUCLEOTIDE SEQUENCE</scope>
    <source>
        <strain evidence="3">WSJ</strain>
        <tissue evidence="3">Leaf</tissue>
    </source>
</reference>
<feature type="signal peptide" evidence="2">
    <location>
        <begin position="1"/>
        <end position="19"/>
    </location>
</feature>
<evidence type="ECO:0000313" key="4">
    <source>
        <dbReference type="Proteomes" id="UP001229421"/>
    </source>
</evidence>
<dbReference type="EMBL" id="JAUHHV010000009">
    <property type="protein sequence ID" value="KAK1411851.1"/>
    <property type="molecule type" value="Genomic_DNA"/>
</dbReference>
<feature type="transmembrane region" description="Helical" evidence="1">
    <location>
        <begin position="181"/>
        <end position="203"/>
    </location>
</feature>
<name>A0AAD8K020_TARER</name>
<accession>A0AAD8K020</accession>
<dbReference type="Proteomes" id="UP001229421">
    <property type="component" value="Unassembled WGS sequence"/>
</dbReference>
<comment type="caution">
    <text evidence="3">The sequence shown here is derived from an EMBL/GenBank/DDBJ whole genome shotgun (WGS) entry which is preliminary data.</text>
</comment>
<evidence type="ECO:0000313" key="3">
    <source>
        <dbReference type="EMBL" id="KAK1411851.1"/>
    </source>
</evidence>
<dbReference type="PANTHER" id="PTHR36396:SF1">
    <property type="entry name" value="MALTASE-GLUCOAMYLASE, INTESTINAL PROTEIN"/>
    <property type="match status" value="1"/>
</dbReference>
<dbReference type="PANTHER" id="PTHR36396">
    <property type="entry name" value="MALTASE-GLUCOAMYLASE, INTESTINAL PROTEIN"/>
    <property type="match status" value="1"/>
</dbReference>
<proteinExistence type="predicted"/>
<evidence type="ECO:0000256" key="1">
    <source>
        <dbReference type="SAM" id="Phobius"/>
    </source>
</evidence>
<evidence type="ECO:0000256" key="2">
    <source>
        <dbReference type="SAM" id="SignalP"/>
    </source>
</evidence>